<name>A0A9P7FS83_9AGAR</name>
<dbReference type="Proteomes" id="UP000717328">
    <property type="component" value="Unassembled WGS sequence"/>
</dbReference>
<organism evidence="1 2">
    <name type="scientific">Sphagnurus paluster</name>
    <dbReference type="NCBI Taxonomy" id="117069"/>
    <lineage>
        <taxon>Eukaryota</taxon>
        <taxon>Fungi</taxon>
        <taxon>Dikarya</taxon>
        <taxon>Basidiomycota</taxon>
        <taxon>Agaricomycotina</taxon>
        <taxon>Agaricomycetes</taxon>
        <taxon>Agaricomycetidae</taxon>
        <taxon>Agaricales</taxon>
        <taxon>Tricholomatineae</taxon>
        <taxon>Lyophyllaceae</taxon>
        <taxon>Sphagnurus</taxon>
    </lineage>
</organism>
<dbReference type="EMBL" id="JABCKI010006556">
    <property type="protein sequence ID" value="KAG5634207.1"/>
    <property type="molecule type" value="Genomic_DNA"/>
</dbReference>
<reference evidence="1" key="1">
    <citation type="submission" date="2021-02" db="EMBL/GenBank/DDBJ databases">
        <authorList>
            <person name="Nieuwenhuis M."/>
            <person name="Van De Peppel L.J.J."/>
        </authorList>
    </citation>
    <scope>NUCLEOTIDE SEQUENCE</scope>
    <source>
        <strain evidence="1">D49</strain>
    </source>
</reference>
<dbReference type="AlphaFoldDB" id="A0A9P7FS83"/>
<evidence type="ECO:0000313" key="2">
    <source>
        <dbReference type="Proteomes" id="UP000717328"/>
    </source>
</evidence>
<proteinExistence type="predicted"/>
<accession>A0A9P7FS83</accession>
<protein>
    <submittedName>
        <fullName evidence="1">Uncharacterized protein</fullName>
    </submittedName>
</protein>
<sequence>MGGKKWTSDDQREWLETKLMGFLEARSKGKVANFLRAVCEDWFTLWPERDLIVSCGDNNEDTQCLANAIKARKEQIHQWLLRNVRKETRSSALDFKKLMHIVDKGRSTVRKRKYQPVEVYQKYFGDKVSDTLKEAFDKGEVSTRGERMGLRRKVCTKAFEDEEEDIRALVAERLSS</sequence>
<gene>
    <name evidence="1" type="ORF">H0H81_002887</name>
</gene>
<evidence type="ECO:0000313" key="1">
    <source>
        <dbReference type="EMBL" id="KAG5634207.1"/>
    </source>
</evidence>
<comment type="caution">
    <text evidence="1">The sequence shown here is derived from an EMBL/GenBank/DDBJ whole genome shotgun (WGS) entry which is preliminary data.</text>
</comment>
<dbReference type="OrthoDB" id="3039448at2759"/>
<keyword evidence="2" id="KW-1185">Reference proteome</keyword>
<reference evidence="1" key="2">
    <citation type="submission" date="2021-10" db="EMBL/GenBank/DDBJ databases">
        <title>Phylogenomics reveals ancestral predisposition of the termite-cultivated fungus Termitomyces towards a domesticated lifestyle.</title>
        <authorList>
            <person name="Auxier B."/>
            <person name="Grum-Grzhimaylo A."/>
            <person name="Cardenas M.E."/>
            <person name="Lodge J.D."/>
            <person name="Laessoe T."/>
            <person name="Pedersen O."/>
            <person name="Smith M.E."/>
            <person name="Kuyper T.W."/>
            <person name="Franco-Molano E.A."/>
            <person name="Baroni T.J."/>
            <person name="Aanen D.K."/>
        </authorList>
    </citation>
    <scope>NUCLEOTIDE SEQUENCE</scope>
    <source>
        <strain evidence="1">D49</strain>
    </source>
</reference>